<sequence>MTDDVIYRFADPAVLGAAALSGSYEGEAHDQADGFIHCSARHQLEGTLAAHFEGVERVALAVIDAKALGGSLKWEKSRGGELFPHIYGALPFAAIMSVHILRRDDTGGWRLPEEL</sequence>
<dbReference type="PANTHER" id="PTHR34129">
    <property type="entry name" value="BLR1139 PROTEIN"/>
    <property type="match status" value="1"/>
</dbReference>
<proteinExistence type="predicted"/>
<dbReference type="SUPFAM" id="SSF56399">
    <property type="entry name" value="ADP-ribosylation"/>
    <property type="match status" value="1"/>
</dbReference>
<reference evidence="1 2" key="1">
    <citation type="submission" date="2016-12" db="EMBL/GenBank/DDBJ databases">
        <title>The genome of dimorphic prosthecate Glycocaulis alkaliphilus 6b-8t, isolated from crude oil dictates its adaptability in petroleum environments.</title>
        <authorList>
            <person name="Wu X.-L."/>
            <person name="Geng S."/>
        </authorList>
    </citation>
    <scope>NUCLEOTIDE SEQUENCE [LARGE SCALE GENOMIC DNA]</scope>
    <source>
        <strain evidence="1 2">6B-8</strain>
    </source>
</reference>
<gene>
    <name evidence="1" type="ORF">X907_2281</name>
</gene>
<dbReference type="Proteomes" id="UP000286954">
    <property type="component" value="Chromosome"/>
</dbReference>
<accession>A0A3T0EBZ5</accession>
<evidence type="ECO:0000313" key="2">
    <source>
        <dbReference type="Proteomes" id="UP000286954"/>
    </source>
</evidence>
<dbReference type="PANTHER" id="PTHR34129:SF1">
    <property type="entry name" value="DUF952 DOMAIN-CONTAINING PROTEIN"/>
    <property type="match status" value="1"/>
</dbReference>
<name>A0A3T0EBZ5_9PROT</name>
<dbReference type="RefSeq" id="WP_127568040.1">
    <property type="nucleotide sequence ID" value="NZ_BMFB01000001.1"/>
</dbReference>
<dbReference type="OrthoDB" id="9799937at2"/>
<organism evidence="1 2">
    <name type="scientific">Glycocaulis alkaliphilus</name>
    <dbReference type="NCBI Taxonomy" id="1434191"/>
    <lineage>
        <taxon>Bacteria</taxon>
        <taxon>Pseudomonadati</taxon>
        <taxon>Pseudomonadota</taxon>
        <taxon>Alphaproteobacteria</taxon>
        <taxon>Maricaulales</taxon>
        <taxon>Maricaulaceae</taxon>
        <taxon>Glycocaulis</taxon>
    </lineage>
</organism>
<dbReference type="InterPro" id="IPR009297">
    <property type="entry name" value="DUF952"/>
</dbReference>
<dbReference type="AlphaFoldDB" id="A0A3T0EBZ5"/>
<dbReference type="KEGG" id="gak:X907_2281"/>
<dbReference type="EMBL" id="CP018911">
    <property type="protein sequence ID" value="AZU04796.1"/>
    <property type="molecule type" value="Genomic_DNA"/>
</dbReference>
<dbReference type="Gene3D" id="3.20.170.20">
    <property type="entry name" value="Protein of unknown function DUF952"/>
    <property type="match status" value="1"/>
</dbReference>
<evidence type="ECO:0000313" key="1">
    <source>
        <dbReference type="EMBL" id="AZU04796.1"/>
    </source>
</evidence>
<dbReference type="Pfam" id="PF06108">
    <property type="entry name" value="DUF952"/>
    <property type="match status" value="1"/>
</dbReference>
<keyword evidence="2" id="KW-1185">Reference proteome</keyword>
<protein>
    <submittedName>
        <fullName evidence="1">Uncharacterized protein</fullName>
    </submittedName>
</protein>